<gene>
    <name evidence="1" type="ORF">ATSB10_30940</name>
</gene>
<accession>A0A160N4K9</accession>
<dbReference type="AlphaFoldDB" id="A0A160N4K9"/>
<dbReference type="EMBL" id="CP014841">
    <property type="protein sequence ID" value="AND70548.1"/>
    <property type="molecule type" value="Genomic_DNA"/>
</dbReference>
<proteinExistence type="predicted"/>
<protein>
    <submittedName>
        <fullName evidence="1">Uncharacterized protein</fullName>
    </submittedName>
</protein>
<evidence type="ECO:0000313" key="2">
    <source>
        <dbReference type="Proteomes" id="UP000077255"/>
    </source>
</evidence>
<organism evidence="1 2">
    <name type="scientific">Dyella thiooxydans</name>
    <dbReference type="NCBI Taxonomy" id="445710"/>
    <lineage>
        <taxon>Bacteria</taxon>
        <taxon>Pseudomonadati</taxon>
        <taxon>Pseudomonadota</taxon>
        <taxon>Gammaproteobacteria</taxon>
        <taxon>Lysobacterales</taxon>
        <taxon>Rhodanobacteraceae</taxon>
        <taxon>Dyella</taxon>
    </lineage>
</organism>
<dbReference type="OrthoDB" id="5958223at2"/>
<dbReference type="PATRIC" id="fig|445710.3.peg.3094"/>
<dbReference type="RefSeq" id="WP_017460697.1">
    <property type="nucleotide sequence ID" value="NZ_CP014841.1"/>
</dbReference>
<sequence length="61" mass="7458">MELSLNFEPVYQQHDLWMEIGRVELAMEQLARRTEQERVVLRPRLESRRHRLLEQLQQLSA</sequence>
<dbReference type="KEGG" id="dtx:ATSB10_30940"/>
<reference evidence="1 2" key="1">
    <citation type="submission" date="2016-02" db="EMBL/GenBank/DDBJ databases">
        <title>Complete genome sequencing and analysis of ATSB10, Dyella thiooxydans isolated from rhizosphere soil of sunflower (Helianthus annuus L.).</title>
        <authorList>
            <person name="Lee Y."/>
            <person name="Hwangbo K."/>
            <person name="Chung H."/>
            <person name="Yoo J."/>
            <person name="Kim K.Y."/>
            <person name="Sa T.M."/>
            <person name="Um Y."/>
            <person name="Madhaiyan M."/>
        </authorList>
    </citation>
    <scope>NUCLEOTIDE SEQUENCE [LARGE SCALE GENOMIC DNA]</scope>
    <source>
        <strain evidence="1 2">ATSB10</strain>
    </source>
</reference>
<dbReference type="Proteomes" id="UP000077255">
    <property type="component" value="Chromosome"/>
</dbReference>
<evidence type="ECO:0000313" key="1">
    <source>
        <dbReference type="EMBL" id="AND70548.1"/>
    </source>
</evidence>
<keyword evidence="2" id="KW-1185">Reference proteome</keyword>
<name>A0A160N4K9_9GAMM</name>